<dbReference type="EMBL" id="JAAMOW010000002">
    <property type="protein sequence ID" value="NGY03944.1"/>
    <property type="molecule type" value="Genomic_DNA"/>
</dbReference>
<sequence>MPPLPLDQLPGFRRRFRVATGAGWVRSAVEDDYHCMRVTVHHDGERATDVQGEMLRVPWTTCPGATAQLRQTFTGVALRDFPARGDKPANCTHLHDLALLAAAHAFDTQPPFYDILVSDPVDGRRHAEIRRDGQPVLSWTESDYRIVEPAGIAGTRLDQLRNWIDSLAPDRQEAARLLRWGNILANGRQIPLEKQSDATRMPPNCYTFQPERKTSARRVGAIRDFSSNTIRPLDSVAL</sequence>
<name>A0A6M2BNJ4_9GAMM</name>
<dbReference type="AlphaFoldDB" id="A0A6M2BNJ4"/>
<evidence type="ECO:0000313" key="2">
    <source>
        <dbReference type="Proteomes" id="UP000472676"/>
    </source>
</evidence>
<dbReference type="RefSeq" id="WP_166252241.1">
    <property type="nucleotide sequence ID" value="NZ_JAAMOW010000002.1"/>
</dbReference>
<reference evidence="1 2" key="1">
    <citation type="journal article" date="2014" name="Int. J. Syst. Evol. Microbiol.">
        <title>Solimonas terrae sp. nov., isolated from soil.</title>
        <authorList>
            <person name="Kim S.J."/>
            <person name="Moon J.Y."/>
            <person name="Weon H.Y."/>
            <person name="Ahn J.H."/>
            <person name="Chen W.M."/>
            <person name="Kwon S.W."/>
        </authorList>
    </citation>
    <scope>NUCLEOTIDE SEQUENCE [LARGE SCALE GENOMIC DNA]</scope>
    <source>
        <strain evidence="1 2">KIS83-12</strain>
    </source>
</reference>
<comment type="caution">
    <text evidence="1">The sequence shown here is derived from an EMBL/GenBank/DDBJ whole genome shotgun (WGS) entry which is preliminary data.</text>
</comment>
<protein>
    <submittedName>
        <fullName evidence="1">DUF2889 domain-containing protein</fullName>
    </submittedName>
</protein>
<accession>A0A6M2BNJ4</accession>
<gene>
    <name evidence="1" type="ORF">G7Y85_04150</name>
</gene>
<organism evidence="1 2">
    <name type="scientific">Solimonas terrae</name>
    <dbReference type="NCBI Taxonomy" id="1396819"/>
    <lineage>
        <taxon>Bacteria</taxon>
        <taxon>Pseudomonadati</taxon>
        <taxon>Pseudomonadota</taxon>
        <taxon>Gammaproteobacteria</taxon>
        <taxon>Nevskiales</taxon>
        <taxon>Nevskiaceae</taxon>
        <taxon>Solimonas</taxon>
    </lineage>
</organism>
<proteinExistence type="predicted"/>
<dbReference type="Proteomes" id="UP000472676">
    <property type="component" value="Unassembled WGS sequence"/>
</dbReference>
<keyword evidence="2" id="KW-1185">Reference proteome</keyword>
<evidence type="ECO:0000313" key="1">
    <source>
        <dbReference type="EMBL" id="NGY03944.1"/>
    </source>
</evidence>